<dbReference type="EMBL" id="KN832998">
    <property type="protein sequence ID" value="KIM81639.1"/>
    <property type="molecule type" value="Genomic_DNA"/>
</dbReference>
<dbReference type="InParanoid" id="A0A0C3FPL2"/>
<keyword evidence="1" id="KW-0812">Transmembrane</keyword>
<evidence type="ECO:0000313" key="3">
    <source>
        <dbReference type="Proteomes" id="UP000054166"/>
    </source>
</evidence>
<evidence type="ECO:0000313" key="2">
    <source>
        <dbReference type="EMBL" id="KIM81639.1"/>
    </source>
</evidence>
<name>A0A0C3FPL2_PILCF</name>
<reference evidence="3" key="2">
    <citation type="submission" date="2015-01" db="EMBL/GenBank/DDBJ databases">
        <title>Evolutionary Origins and Diversification of the Mycorrhizal Mutualists.</title>
        <authorList>
            <consortium name="DOE Joint Genome Institute"/>
            <consortium name="Mycorrhizal Genomics Consortium"/>
            <person name="Kohler A."/>
            <person name="Kuo A."/>
            <person name="Nagy L.G."/>
            <person name="Floudas D."/>
            <person name="Copeland A."/>
            <person name="Barry K.W."/>
            <person name="Cichocki N."/>
            <person name="Veneault-Fourrey C."/>
            <person name="LaButti K."/>
            <person name="Lindquist E.A."/>
            <person name="Lipzen A."/>
            <person name="Lundell T."/>
            <person name="Morin E."/>
            <person name="Murat C."/>
            <person name="Riley R."/>
            <person name="Ohm R."/>
            <person name="Sun H."/>
            <person name="Tunlid A."/>
            <person name="Henrissat B."/>
            <person name="Grigoriev I.V."/>
            <person name="Hibbett D.S."/>
            <person name="Martin F."/>
        </authorList>
    </citation>
    <scope>NUCLEOTIDE SEQUENCE [LARGE SCALE GENOMIC DNA]</scope>
    <source>
        <strain evidence="3">F 1598</strain>
    </source>
</reference>
<gene>
    <name evidence="2" type="ORF">PILCRDRAFT_498300</name>
</gene>
<reference evidence="2 3" key="1">
    <citation type="submission" date="2014-04" db="EMBL/GenBank/DDBJ databases">
        <authorList>
            <consortium name="DOE Joint Genome Institute"/>
            <person name="Kuo A."/>
            <person name="Tarkka M."/>
            <person name="Buscot F."/>
            <person name="Kohler A."/>
            <person name="Nagy L.G."/>
            <person name="Floudas D."/>
            <person name="Copeland A."/>
            <person name="Barry K.W."/>
            <person name="Cichocki N."/>
            <person name="Veneault-Fourrey C."/>
            <person name="LaButti K."/>
            <person name="Lindquist E.A."/>
            <person name="Lipzen A."/>
            <person name="Lundell T."/>
            <person name="Morin E."/>
            <person name="Murat C."/>
            <person name="Sun H."/>
            <person name="Tunlid A."/>
            <person name="Henrissat B."/>
            <person name="Grigoriev I.V."/>
            <person name="Hibbett D.S."/>
            <person name="Martin F."/>
            <person name="Nordberg H.P."/>
            <person name="Cantor M.N."/>
            <person name="Hua S.X."/>
        </authorList>
    </citation>
    <scope>NUCLEOTIDE SEQUENCE [LARGE SCALE GENOMIC DNA]</scope>
    <source>
        <strain evidence="2 3">F 1598</strain>
    </source>
</reference>
<keyword evidence="1" id="KW-0472">Membrane</keyword>
<dbReference type="HOGENOM" id="CLU_2923465_0_0_1"/>
<sequence>MVSLAPHIVYSNSVQHHLHSDFLRILNPYSVYLFASYSLLCNIEALCIHSCSINRPIDRRL</sequence>
<dbReference type="AlphaFoldDB" id="A0A0C3FPL2"/>
<accession>A0A0C3FPL2</accession>
<dbReference type="Proteomes" id="UP000054166">
    <property type="component" value="Unassembled WGS sequence"/>
</dbReference>
<keyword evidence="1" id="KW-1133">Transmembrane helix</keyword>
<feature type="transmembrane region" description="Helical" evidence="1">
    <location>
        <begin position="29"/>
        <end position="51"/>
    </location>
</feature>
<organism evidence="2 3">
    <name type="scientific">Piloderma croceum (strain F 1598)</name>
    <dbReference type="NCBI Taxonomy" id="765440"/>
    <lineage>
        <taxon>Eukaryota</taxon>
        <taxon>Fungi</taxon>
        <taxon>Dikarya</taxon>
        <taxon>Basidiomycota</taxon>
        <taxon>Agaricomycotina</taxon>
        <taxon>Agaricomycetes</taxon>
        <taxon>Agaricomycetidae</taxon>
        <taxon>Atheliales</taxon>
        <taxon>Atheliaceae</taxon>
        <taxon>Piloderma</taxon>
    </lineage>
</organism>
<protein>
    <submittedName>
        <fullName evidence="2">Uncharacterized protein</fullName>
    </submittedName>
</protein>
<proteinExistence type="predicted"/>
<keyword evidence="3" id="KW-1185">Reference proteome</keyword>
<evidence type="ECO:0000256" key="1">
    <source>
        <dbReference type="SAM" id="Phobius"/>
    </source>
</evidence>